<dbReference type="EMBL" id="CP106753">
    <property type="protein sequence ID" value="UXY14004.1"/>
    <property type="molecule type" value="Genomic_DNA"/>
</dbReference>
<evidence type="ECO:0000313" key="2">
    <source>
        <dbReference type="Proteomes" id="UP001061302"/>
    </source>
</evidence>
<dbReference type="InterPro" id="IPR009776">
    <property type="entry name" value="Spore_0_M"/>
</dbReference>
<dbReference type="PANTHER" id="PTHR40053">
    <property type="entry name" value="SPORULATION-CONTROL PROTEIN SPO0M"/>
    <property type="match status" value="1"/>
</dbReference>
<organism evidence="1 2">
    <name type="scientific">Chitiniphilus purpureus</name>
    <dbReference type="NCBI Taxonomy" id="2981137"/>
    <lineage>
        <taxon>Bacteria</taxon>
        <taxon>Pseudomonadati</taxon>
        <taxon>Pseudomonadota</taxon>
        <taxon>Betaproteobacteria</taxon>
        <taxon>Neisseriales</taxon>
        <taxon>Chitinibacteraceae</taxon>
        <taxon>Chitiniphilus</taxon>
    </lineage>
</organism>
<proteinExistence type="predicted"/>
<reference evidence="1" key="1">
    <citation type="submission" date="2022-10" db="EMBL/GenBank/DDBJ databases">
        <title>Chitiniphilus purpureus sp. nov., a novel chitin-degrading bacterium isolated from crawfish pond sediment.</title>
        <authorList>
            <person name="Li K."/>
        </authorList>
    </citation>
    <scope>NUCLEOTIDE SEQUENCE</scope>
    <source>
        <strain evidence="1">CD1</strain>
    </source>
</reference>
<name>A0ABY6DI33_9NEIS</name>
<sequence>MFKKLLAALGAGGASVDTRLNNPTLAPGEVLSGEVLIQGGEVPQTLEHVELALMTEVEVEHEHGEHYSNHVLGTIRLAGRQEVQPGQQIRLPFQFQLPLETPINDTAVLAAGYVRAPVWIHTDLAIQSAVDASDRDYVTVRPTAPMQRLIQAMSQAGFTLSRVDVERGTARAGNRYSTLGCYQELEFRPSYGSWSIAEVEVTFLPGPHDTLVLLEIDRRLRGDGYITLTMGANWASINWEAELQRVLR</sequence>
<evidence type="ECO:0000313" key="1">
    <source>
        <dbReference type="EMBL" id="UXY14004.1"/>
    </source>
</evidence>
<dbReference type="PANTHER" id="PTHR40053:SF1">
    <property type="entry name" value="SPORULATION-CONTROL PROTEIN SPO0M"/>
    <property type="match status" value="1"/>
</dbReference>
<keyword evidence="2" id="KW-1185">Reference proteome</keyword>
<dbReference type="Proteomes" id="UP001061302">
    <property type="component" value="Chromosome"/>
</dbReference>
<protein>
    <submittedName>
        <fullName evidence="1">Sporulation protein</fullName>
    </submittedName>
</protein>
<gene>
    <name evidence="1" type="ORF">N8I74_11790</name>
</gene>
<dbReference type="RefSeq" id="WP_263123302.1">
    <property type="nucleotide sequence ID" value="NZ_CP106753.1"/>
</dbReference>
<accession>A0ABY6DI33</accession>
<dbReference type="Pfam" id="PF07070">
    <property type="entry name" value="Spo0M"/>
    <property type="match status" value="1"/>
</dbReference>